<keyword evidence="9" id="KW-1185">Reference proteome</keyword>
<comment type="similarity">
    <text evidence="1">Belongs to the membrane fusion protein (MFP) (TC 8.A.1) family.</text>
</comment>
<name>A0A1N6TW85_9GAMM</name>
<dbReference type="InterPro" id="IPR006143">
    <property type="entry name" value="RND_pump_MFP"/>
</dbReference>
<dbReference type="InterPro" id="IPR058636">
    <property type="entry name" value="Beta-barrel_YknX"/>
</dbReference>
<accession>A0A1N6TW85</accession>
<dbReference type="Gene3D" id="2.40.30.170">
    <property type="match status" value="1"/>
</dbReference>
<dbReference type="GO" id="GO:0030313">
    <property type="term" value="C:cell envelope"/>
    <property type="evidence" value="ECO:0007669"/>
    <property type="project" value="UniProtKB-SubCell"/>
</dbReference>
<keyword evidence="4" id="KW-1133">Transmembrane helix</keyword>
<dbReference type="GO" id="GO:0019898">
    <property type="term" value="C:extrinsic component of membrane"/>
    <property type="evidence" value="ECO:0007669"/>
    <property type="project" value="InterPro"/>
</dbReference>
<evidence type="ECO:0000259" key="7">
    <source>
        <dbReference type="Pfam" id="PF25990"/>
    </source>
</evidence>
<dbReference type="Gene3D" id="2.40.420.20">
    <property type="match status" value="1"/>
</dbReference>
<feature type="domain" description="Multidrug resistance protein MdtA-like barrel-sandwich hybrid" evidence="6">
    <location>
        <begin position="71"/>
        <end position="221"/>
    </location>
</feature>
<feature type="domain" description="Multidrug resistance protein MdtA-like alpha-helical hairpin" evidence="5">
    <location>
        <begin position="118"/>
        <end position="179"/>
    </location>
</feature>
<feature type="domain" description="YknX-like beta-barrel" evidence="7">
    <location>
        <begin position="234"/>
        <end position="309"/>
    </location>
</feature>
<dbReference type="InterPro" id="IPR030190">
    <property type="entry name" value="MacA_alpha-hairpin_sf"/>
</dbReference>
<keyword evidence="4" id="KW-0812">Transmembrane</keyword>
<dbReference type="Pfam" id="PF25990">
    <property type="entry name" value="Beta-barrel_YknX"/>
    <property type="match status" value="1"/>
</dbReference>
<dbReference type="AlphaFoldDB" id="A0A1N6TW85"/>
<dbReference type="PANTHER" id="PTHR30469:SF33">
    <property type="entry name" value="SLR1207 PROTEIN"/>
    <property type="match status" value="1"/>
</dbReference>
<dbReference type="InterPro" id="IPR058624">
    <property type="entry name" value="MdtA-like_HH"/>
</dbReference>
<dbReference type="Pfam" id="PF25876">
    <property type="entry name" value="HH_MFP_RND"/>
    <property type="match status" value="1"/>
</dbReference>
<feature type="transmembrane region" description="Helical" evidence="4">
    <location>
        <begin position="16"/>
        <end position="34"/>
    </location>
</feature>
<dbReference type="SUPFAM" id="SSF111369">
    <property type="entry name" value="HlyD-like secretion proteins"/>
    <property type="match status" value="1"/>
</dbReference>
<dbReference type="EMBL" id="FTLW01000003">
    <property type="protein sequence ID" value="SIQ57589.1"/>
    <property type="molecule type" value="Genomic_DNA"/>
</dbReference>
<keyword evidence="4" id="KW-0472">Membrane</keyword>
<dbReference type="GO" id="GO:1990195">
    <property type="term" value="C:macrolide transmembrane transporter complex"/>
    <property type="evidence" value="ECO:0007669"/>
    <property type="project" value="InterPro"/>
</dbReference>
<dbReference type="FunFam" id="2.40.30.170:FF:000010">
    <property type="entry name" value="Efflux RND transporter periplasmic adaptor subunit"/>
    <property type="match status" value="1"/>
</dbReference>
<dbReference type="NCBIfam" id="TIGR01730">
    <property type="entry name" value="RND_mfp"/>
    <property type="match status" value="1"/>
</dbReference>
<sequence>MSSKPRNASRSRRRPWLLPAIIGLVVLLGFGWWWTQRKAGGEESAYRTTQVERGDIRVAISATGTLSAITTVTVGSQISGQVTDVLVDFNSPVKKGDVLARIDPSTYEAQITQGAAAVASANAQLAQAEATLRNASADYARKAELGKQQLVSRGDVDAARAAMQQAQAQVGVARAQIRQQSASTQTTRLNLGRTVIRSPVDGVVLTRTIEPGQTVAASLQAPELFKIAEDLSKMKIELAVDESDIGQVKAGQTVSFTADAFPDRQFKGVVEQVRLSATTANNVVTYPVVVTVDNTDGTLLPGLTVNAEIEVSKRSNILKVANAALRYKPSEEEMQAMMAAAGEGGAANGGGQRGSISDDLPAIAAGLKLDAAQQAAFDETLEAMKKQQAERMAAARSAASQQQGNRVFGGGGGGMRMVTMGGGGGAMQAQMRNRMRDRFQQQFAGFRGKLSDAQRTQWDSAIDALINATRAPLYLLVDGKAKMVMVRVGASDGTSTEIAGSIKEGDEVITGARAASSSASSASTPPRS</sequence>
<dbReference type="Proteomes" id="UP000241788">
    <property type="component" value="Unassembled WGS sequence"/>
</dbReference>
<organism evidence="8 9">
    <name type="scientific">Solilutibacter tolerans</name>
    <dbReference type="NCBI Taxonomy" id="1604334"/>
    <lineage>
        <taxon>Bacteria</taxon>
        <taxon>Pseudomonadati</taxon>
        <taxon>Pseudomonadota</taxon>
        <taxon>Gammaproteobacteria</taxon>
        <taxon>Lysobacterales</taxon>
        <taxon>Lysobacteraceae</taxon>
        <taxon>Solilutibacter</taxon>
    </lineage>
</organism>
<evidence type="ECO:0000313" key="8">
    <source>
        <dbReference type="EMBL" id="SIQ57589.1"/>
    </source>
</evidence>
<evidence type="ECO:0000259" key="5">
    <source>
        <dbReference type="Pfam" id="PF25876"/>
    </source>
</evidence>
<dbReference type="GO" id="GO:1990961">
    <property type="term" value="P:xenobiotic detoxification by transmembrane export across the plasma membrane"/>
    <property type="evidence" value="ECO:0007669"/>
    <property type="project" value="InterPro"/>
</dbReference>
<feature type="coiled-coil region" evidence="3">
    <location>
        <begin position="118"/>
        <end position="176"/>
    </location>
</feature>
<evidence type="ECO:0000256" key="4">
    <source>
        <dbReference type="SAM" id="Phobius"/>
    </source>
</evidence>
<dbReference type="PANTHER" id="PTHR30469">
    <property type="entry name" value="MULTIDRUG RESISTANCE PROTEIN MDTA"/>
    <property type="match status" value="1"/>
</dbReference>
<protein>
    <submittedName>
        <fullName evidence="8">HlyD family secretion protein</fullName>
    </submittedName>
</protein>
<keyword evidence="2 3" id="KW-0175">Coiled coil</keyword>
<evidence type="ECO:0000256" key="1">
    <source>
        <dbReference type="ARBA" id="ARBA00009477"/>
    </source>
</evidence>
<dbReference type="GO" id="GO:1990281">
    <property type="term" value="C:efflux pump complex"/>
    <property type="evidence" value="ECO:0007669"/>
    <property type="project" value="TreeGrafter"/>
</dbReference>
<dbReference type="GO" id="GO:0015562">
    <property type="term" value="F:efflux transmembrane transporter activity"/>
    <property type="evidence" value="ECO:0007669"/>
    <property type="project" value="TreeGrafter"/>
</dbReference>
<proteinExistence type="inferred from homology"/>
<evidence type="ECO:0000256" key="2">
    <source>
        <dbReference type="ARBA" id="ARBA00023054"/>
    </source>
</evidence>
<evidence type="ECO:0000259" key="6">
    <source>
        <dbReference type="Pfam" id="PF25917"/>
    </source>
</evidence>
<gene>
    <name evidence="8" type="ORF">SAMN05421546_1484</name>
</gene>
<evidence type="ECO:0000256" key="3">
    <source>
        <dbReference type="SAM" id="Coils"/>
    </source>
</evidence>
<reference evidence="9" key="1">
    <citation type="submission" date="2017-01" db="EMBL/GenBank/DDBJ databases">
        <authorList>
            <person name="Varghese N."/>
            <person name="Submissions S."/>
        </authorList>
    </citation>
    <scope>NUCLEOTIDE SEQUENCE [LARGE SCALE GENOMIC DNA]</scope>
    <source>
        <strain evidence="9">UM1</strain>
    </source>
</reference>
<evidence type="ECO:0000313" key="9">
    <source>
        <dbReference type="Proteomes" id="UP000241788"/>
    </source>
</evidence>
<dbReference type="RefSeq" id="WP_076586830.1">
    <property type="nucleotide sequence ID" value="NZ_FTLW01000003.1"/>
</dbReference>
<dbReference type="Gene3D" id="2.40.50.100">
    <property type="match status" value="1"/>
</dbReference>
<dbReference type="InterPro" id="IPR058625">
    <property type="entry name" value="MdtA-like_BSH"/>
</dbReference>
<dbReference type="Gene3D" id="6.10.140.1990">
    <property type="match status" value="1"/>
</dbReference>
<dbReference type="Pfam" id="PF25917">
    <property type="entry name" value="BSH_RND"/>
    <property type="match status" value="1"/>
</dbReference>
<dbReference type="OrthoDB" id="9791520at2"/>
<dbReference type="STRING" id="1604334.SAMN05421546_1484"/>